<dbReference type="EMBL" id="HG992338">
    <property type="protein sequence ID" value="CAE6692938.1"/>
    <property type="molecule type" value="Genomic_DNA"/>
</dbReference>
<dbReference type="CDD" id="cd00118">
    <property type="entry name" value="LysM"/>
    <property type="match status" value="1"/>
</dbReference>
<gene>
    <name evidence="2" type="ORF">XAC301_02260</name>
</gene>
<evidence type="ECO:0000313" key="3">
    <source>
        <dbReference type="Proteomes" id="UP000835287"/>
    </source>
</evidence>
<protein>
    <recommendedName>
        <fullName evidence="1">LysM domain-containing protein</fullName>
    </recommendedName>
</protein>
<name>A0ABM8QEP2_9XANT</name>
<dbReference type="InterPro" id="IPR018392">
    <property type="entry name" value="LysM"/>
</dbReference>
<accession>A0ABM8QEP2</accession>
<dbReference type="Proteomes" id="UP000835287">
    <property type="component" value="Chromosome"/>
</dbReference>
<dbReference type="RefSeq" id="WP_275548258.1">
    <property type="nucleotide sequence ID" value="NZ_HG992338.1"/>
</dbReference>
<dbReference type="EMBL" id="HG992338">
    <property type="protein sequence ID" value="CAE6692909.1"/>
    <property type="molecule type" value="Genomic_DNA"/>
</dbReference>
<reference evidence="2 3" key="1">
    <citation type="submission" date="2021-02" db="EMBL/GenBank/DDBJ databases">
        <authorList>
            <person name="Pothier F. J."/>
        </authorList>
    </citation>
    <scope>NUCLEOTIDE SEQUENCE [LARGE SCALE GENOMIC DNA]</scope>
    <source>
        <strain evidence="2 3">301</strain>
    </source>
</reference>
<dbReference type="Pfam" id="PF01476">
    <property type="entry name" value="LysM"/>
    <property type="match status" value="1"/>
</dbReference>
<dbReference type="PROSITE" id="PS51782">
    <property type="entry name" value="LYSM"/>
    <property type="match status" value="1"/>
</dbReference>
<dbReference type="InterPro" id="IPR036779">
    <property type="entry name" value="LysM_dom_sf"/>
</dbReference>
<feature type="domain" description="LysM" evidence="1">
    <location>
        <begin position="311"/>
        <end position="358"/>
    </location>
</feature>
<dbReference type="Gene3D" id="3.10.350.10">
    <property type="entry name" value="LysM domain"/>
    <property type="match status" value="1"/>
</dbReference>
<evidence type="ECO:0000259" key="1">
    <source>
        <dbReference type="PROSITE" id="PS51782"/>
    </source>
</evidence>
<keyword evidence="3" id="KW-1185">Reference proteome</keyword>
<sequence length="1060" mass="110817">MLQAGKIVIANDDTSSLQSYDKDGNVTLRQSYDNGVLKRQQLFYDDQGRVVRIVQTLPDNVTRLLETSRYDASGRLLERRQYADDGSAKRIDVSSYDADGRLISQTAYGIPMGGVYQPVDEEGNPLPMPDDGLEGLQLLSVVNYQDGTAATGYDAAGRLRGYRYSLVRNEQGSGMTTPEGYTHTYRYTYQGAETYLTQQVIGTSTHKDFKTSNSTSTYDAWGKLLSVRENTPGGKVDDRLRYFTMDAEGNILRRTEGTFKNGVFEQDDAERLRTEQYAFANGQYVAAGRFDGKTDVLGQMNAYASTDVGTYKVTVQAGDTLRGLAQRLYGNSNLWYVLAEANAIDDDSGLVAGATLNVPDVKANTNDANTFKPFNASEAIGSTTPSLPYIPKPPEAGCGTLGMIIMVVVAIVVTIYTAGAASGLVSAAAASATTAAGGTIGATMATGAAVLGGTFGATAAVVGGAVGGFAGSLLSQGVGSAMGQTSFSWRNVAASTVAAAATAGFSSMMSGVASPLVGAMATAAVGNVSNYAANKLVGNEASFSWKSVAASAVAAGITQQLAPTISSTLGINANSYAQDIVSGITGGVVSAHVRQGIVGGAVNYQDVFVDAFGNALSSALGRLPSTADTVDAGSDRYRYALASTDGGGSSGMVARLGEDGIVTMDTVQVRPSAEQLSEASMAGRIAAMSVVENSGITRHSPAPSWSNGYGVAAPALDWRMTGVQNALPQGPRVQRFANDPSANLIGAGLVVAAGAATALYDGVTEPFKMVADIGRVGWETGASLTTGQMPEDIEYYSGFGKAIVDQNMGTLDALWSIPKGIALTPWRLGTAIYQGDAFGVGYETVSLLGALEGARTLGAGRVNVPGLGAIDRGTAYVRDLSNAVGVINRLDISDIGVLEAPQGDLSSISLNPSFTSADVGIPAFRSPNRLSPVQDMDVFNNQIFYRTISPEQYEVLMETGSLPATTETSISPVLSYSSKYEGVTVKFTVAPGTSELLQQIGIAANPPAAAVLPKLLTRTGAWMQTNVRFKVEGGQMTTQLGQGSGLDIFNKNTIQFDRVR</sequence>
<organism evidence="2 3">
    <name type="scientific">Xanthomonas arboricola pv. corylina</name>
    <dbReference type="NCBI Taxonomy" id="487821"/>
    <lineage>
        <taxon>Bacteria</taxon>
        <taxon>Pseudomonadati</taxon>
        <taxon>Pseudomonadota</taxon>
        <taxon>Gammaproteobacteria</taxon>
        <taxon>Lysobacterales</taxon>
        <taxon>Lysobacteraceae</taxon>
        <taxon>Xanthomonas</taxon>
    </lineage>
</organism>
<evidence type="ECO:0000313" key="2">
    <source>
        <dbReference type="EMBL" id="CAE6692938.1"/>
    </source>
</evidence>
<dbReference type="SMART" id="SM00257">
    <property type="entry name" value="LysM"/>
    <property type="match status" value="1"/>
</dbReference>
<proteinExistence type="predicted"/>
<dbReference type="Gene3D" id="3.90.930.1">
    <property type="match status" value="1"/>
</dbReference>